<evidence type="ECO:0000256" key="3">
    <source>
        <dbReference type="ARBA" id="ARBA00022692"/>
    </source>
</evidence>
<evidence type="ECO:0000256" key="1">
    <source>
        <dbReference type="ARBA" id="ARBA00004651"/>
    </source>
</evidence>
<feature type="transmembrane region" description="Helical" evidence="6">
    <location>
        <begin position="84"/>
        <end position="107"/>
    </location>
</feature>
<feature type="transmembrane region" description="Helical" evidence="6">
    <location>
        <begin position="42"/>
        <end position="63"/>
    </location>
</feature>
<dbReference type="Proteomes" id="UP000287502">
    <property type="component" value="Chromosome"/>
</dbReference>
<dbReference type="AlphaFoldDB" id="A0A3R5UUK8"/>
<dbReference type="EMBL" id="CP035108">
    <property type="protein sequence ID" value="QAR32955.1"/>
    <property type="molecule type" value="Genomic_DNA"/>
</dbReference>
<dbReference type="GO" id="GO:0005886">
    <property type="term" value="C:plasma membrane"/>
    <property type="evidence" value="ECO:0007669"/>
    <property type="project" value="UniProtKB-SubCell"/>
</dbReference>
<feature type="transmembrane region" description="Helical" evidence="6">
    <location>
        <begin position="12"/>
        <end position="30"/>
    </location>
</feature>
<comment type="subcellular location">
    <subcellularLocation>
        <location evidence="1">Cell membrane</location>
        <topology evidence="1">Multi-pass membrane protein</topology>
    </subcellularLocation>
</comment>
<protein>
    <submittedName>
        <fullName evidence="7">Uncharacterized protein</fullName>
    </submittedName>
</protein>
<evidence type="ECO:0000256" key="6">
    <source>
        <dbReference type="SAM" id="Phobius"/>
    </source>
</evidence>
<keyword evidence="4 6" id="KW-1133">Transmembrane helix</keyword>
<name>A0A3R5UUK8_9BACT</name>
<keyword evidence="2" id="KW-1003">Cell membrane</keyword>
<gene>
    <name evidence="7" type="ORF">EP073_05895</name>
</gene>
<evidence type="ECO:0000256" key="4">
    <source>
        <dbReference type="ARBA" id="ARBA00022989"/>
    </source>
</evidence>
<keyword evidence="5 6" id="KW-0472">Membrane</keyword>
<sequence>MKSDAKRIFSNASSLFILQLITYAISLAAVPYLVRVLGPSKYGLVIFAQSVITYFIFLVDYGFDMWGTMRIAENQHDKKRLSEIFHNVMTAKLMLGGAGFLIILIFIASVGKFREEWRLILLSFGMIGGQILIPSWFYRGMERMKFIAVCLVAVKTGYLILVLLTVKTEADYVLVPLANFIAYSLAGLYGIWTVYAKFGLGFSLPVFSEVIKGIREGFIYFAKAITDNFAKITNTVLLGFIAGDAAVGFYGSAEKLMDAVRAMLSPVFQAIFPHSRRTAARSKHEWFIFIKKAGTAMAAFAAVLSASIFLLSDFGVRLVLGEEFMASVPVLRMLAVYLFFFSINNIMGVQTLVCFDRGKAFLSLTLAAKLLGLALSFLLIPAFFEKGAAFALVSAEAAYSLFLFIYIIKSGLLSDVRRSGK</sequence>
<proteinExistence type="predicted"/>
<feature type="transmembrane region" description="Helical" evidence="6">
    <location>
        <begin position="330"/>
        <end position="349"/>
    </location>
</feature>
<dbReference type="KEGG" id="gtl:EP073_05895"/>
<reference evidence="7 8" key="1">
    <citation type="submission" date="2019-01" db="EMBL/GenBank/DDBJ databases">
        <title>Geovibrio thiophilus DSM 11263, complete genome.</title>
        <authorList>
            <person name="Spring S."/>
            <person name="Bunk B."/>
            <person name="Sproer C."/>
        </authorList>
    </citation>
    <scope>NUCLEOTIDE SEQUENCE [LARGE SCALE GENOMIC DNA]</scope>
    <source>
        <strain evidence="7 8">DSM 11263</strain>
    </source>
</reference>
<dbReference type="PANTHER" id="PTHR30250:SF11">
    <property type="entry name" value="O-ANTIGEN TRANSPORTER-RELATED"/>
    <property type="match status" value="1"/>
</dbReference>
<feature type="transmembrane region" description="Helical" evidence="6">
    <location>
        <begin position="119"/>
        <end position="139"/>
    </location>
</feature>
<evidence type="ECO:0000313" key="7">
    <source>
        <dbReference type="EMBL" id="QAR32955.1"/>
    </source>
</evidence>
<feature type="transmembrane region" description="Helical" evidence="6">
    <location>
        <begin position="361"/>
        <end position="384"/>
    </location>
</feature>
<feature type="transmembrane region" description="Helical" evidence="6">
    <location>
        <begin position="390"/>
        <end position="408"/>
    </location>
</feature>
<dbReference type="InterPro" id="IPR050833">
    <property type="entry name" value="Poly_Biosynth_Transport"/>
</dbReference>
<evidence type="ECO:0000256" key="5">
    <source>
        <dbReference type="ARBA" id="ARBA00023136"/>
    </source>
</evidence>
<accession>A0A3R5UUK8</accession>
<dbReference type="InterPro" id="IPR002797">
    <property type="entry name" value="Polysacc_synth"/>
</dbReference>
<dbReference type="RefSeq" id="WP_128466241.1">
    <property type="nucleotide sequence ID" value="NZ_CP035108.1"/>
</dbReference>
<evidence type="ECO:0000256" key="2">
    <source>
        <dbReference type="ARBA" id="ARBA00022475"/>
    </source>
</evidence>
<evidence type="ECO:0000313" key="8">
    <source>
        <dbReference type="Proteomes" id="UP000287502"/>
    </source>
</evidence>
<dbReference type="OrthoDB" id="9815702at2"/>
<feature type="transmembrane region" description="Helical" evidence="6">
    <location>
        <begin position="146"/>
        <end position="166"/>
    </location>
</feature>
<feature type="transmembrane region" description="Helical" evidence="6">
    <location>
        <begin position="286"/>
        <end position="310"/>
    </location>
</feature>
<dbReference type="PANTHER" id="PTHR30250">
    <property type="entry name" value="PST FAMILY PREDICTED COLANIC ACID TRANSPORTER"/>
    <property type="match status" value="1"/>
</dbReference>
<keyword evidence="3 6" id="KW-0812">Transmembrane</keyword>
<organism evidence="7 8">
    <name type="scientific">Geovibrio thiophilus</name>
    <dbReference type="NCBI Taxonomy" id="139438"/>
    <lineage>
        <taxon>Bacteria</taxon>
        <taxon>Pseudomonadati</taxon>
        <taxon>Deferribacterota</taxon>
        <taxon>Deferribacteres</taxon>
        <taxon>Deferribacterales</taxon>
        <taxon>Geovibrionaceae</taxon>
        <taxon>Geovibrio</taxon>
    </lineage>
</organism>
<feature type="transmembrane region" description="Helical" evidence="6">
    <location>
        <begin position="172"/>
        <end position="195"/>
    </location>
</feature>
<dbReference type="Pfam" id="PF01943">
    <property type="entry name" value="Polysacc_synt"/>
    <property type="match status" value="1"/>
</dbReference>
<keyword evidence="8" id="KW-1185">Reference proteome</keyword>